<dbReference type="eggNOG" id="COG1028">
    <property type="taxonomic scope" value="Bacteria"/>
</dbReference>
<proteinExistence type="inferred from homology"/>
<dbReference type="KEGG" id="nre:BES08_22985"/>
<evidence type="ECO:0000313" key="6">
    <source>
        <dbReference type="Proteomes" id="UP000094626"/>
    </source>
</evidence>
<dbReference type="EMBL" id="CP017076">
    <property type="protein sequence ID" value="AOR80136.1"/>
    <property type="molecule type" value="Genomic_DNA"/>
</dbReference>
<evidence type="ECO:0000313" key="4">
    <source>
        <dbReference type="EMBL" id="EZP79242.1"/>
    </source>
</evidence>
<dbReference type="PRINTS" id="PR00080">
    <property type="entry name" value="SDRFAMILY"/>
</dbReference>
<dbReference type="Pfam" id="PF13561">
    <property type="entry name" value="adh_short_C2"/>
    <property type="match status" value="1"/>
</dbReference>
<dbReference type="SUPFAM" id="SSF51735">
    <property type="entry name" value="NAD(P)-binding Rossmann-fold domains"/>
    <property type="match status" value="1"/>
</dbReference>
<accession>A0A031JSA0</accession>
<dbReference type="RefSeq" id="WP_036528400.1">
    <property type="nucleotide sequence ID" value="NZ_CP017076.1"/>
</dbReference>
<geneLocation type="plasmid" evidence="3 6">
    <name>pSA1</name>
</geneLocation>
<organism evidence="4 5">
    <name type="scientific">Novosphingobium resinovorum</name>
    <dbReference type="NCBI Taxonomy" id="158500"/>
    <lineage>
        <taxon>Bacteria</taxon>
        <taxon>Pseudomonadati</taxon>
        <taxon>Pseudomonadota</taxon>
        <taxon>Alphaproteobacteria</taxon>
        <taxon>Sphingomonadales</taxon>
        <taxon>Sphingomonadaceae</taxon>
        <taxon>Novosphingobium</taxon>
    </lineage>
</organism>
<name>A0A031JSA0_9SPHN</name>
<dbReference type="CDD" id="cd05233">
    <property type="entry name" value="SDR_c"/>
    <property type="match status" value="1"/>
</dbReference>
<dbReference type="AlphaFoldDB" id="A0A031JSA0"/>
<reference evidence="6" key="3">
    <citation type="journal article" date="2017" name="J. Biotechnol.">
        <title>Complete genome sequence of Novosphingobium resinovorum SA1, a versatile xenobiotic-degrading bacterium capable of utilizing sulfanilic acid.</title>
        <authorList>
            <person name="Hegedus B."/>
            <person name="Kos P.B."/>
            <person name="Balint B."/>
            <person name="Maroti G."/>
            <person name="Gan H.M."/>
            <person name="Perei K."/>
            <person name="Rakhely G."/>
        </authorList>
    </citation>
    <scope>NUCLEOTIDE SEQUENCE [LARGE SCALE GENOMIC DNA]</scope>
    <source>
        <strain evidence="6">SA1</strain>
    </source>
</reference>
<comment type="similarity">
    <text evidence="1">Belongs to the short-chain dehydrogenases/reductases (SDR) family.</text>
</comment>
<evidence type="ECO:0000256" key="2">
    <source>
        <dbReference type="ARBA" id="ARBA00023002"/>
    </source>
</evidence>
<evidence type="ECO:0000256" key="1">
    <source>
        <dbReference type="ARBA" id="ARBA00006484"/>
    </source>
</evidence>
<keyword evidence="2" id="KW-0560">Oxidoreductase</keyword>
<sequence length="265" mass="27200">MPSALFDLTGKTCWVTGAASGIGRETALTLARHGASVIASDLNLEGAEATAQECGDALALAHDVSDEAAWASCAAAVQERFGKLDVLVNNAGIMMSRSFSEAPVEILRRQNRINVESVYLGMQTVEPLMKTAIAQGAAGASIVNLASIYGKVAGAQFAAYSATKGAVRALSKAVAYEWASAGIRVNCVLPGPVQTNLGADWEPPLDAEGNPIPPEVALAAWASLIPMKRLGVASDVAPMIAYLASDAAAFVTGAEFTADGGYTAA</sequence>
<dbReference type="PANTHER" id="PTHR42760:SF115">
    <property type="entry name" value="3-OXOACYL-[ACYL-CARRIER-PROTEIN] REDUCTASE FABG"/>
    <property type="match status" value="1"/>
</dbReference>
<dbReference type="Proteomes" id="UP000094626">
    <property type="component" value="Plasmid pSA1"/>
</dbReference>
<dbReference type="Gene3D" id="3.40.50.720">
    <property type="entry name" value="NAD(P)-binding Rossmann-like Domain"/>
    <property type="match status" value="1"/>
</dbReference>
<keyword evidence="3" id="KW-0614">Plasmid</keyword>
<dbReference type="PROSITE" id="PS00061">
    <property type="entry name" value="ADH_SHORT"/>
    <property type="match status" value="1"/>
</dbReference>
<dbReference type="PRINTS" id="PR00081">
    <property type="entry name" value="GDHRDH"/>
</dbReference>
<reference evidence="3" key="2">
    <citation type="submission" date="2016-08" db="EMBL/GenBank/DDBJ databases">
        <authorList>
            <person name="Seilhamer J.J."/>
        </authorList>
    </citation>
    <scope>NUCLEOTIDE SEQUENCE [LARGE SCALE GENOMIC DNA]</scope>
    <source>
        <strain evidence="3">SA1</strain>
        <plasmid evidence="3">pSA1</plasmid>
    </source>
</reference>
<dbReference type="GO" id="GO:0016616">
    <property type="term" value="F:oxidoreductase activity, acting on the CH-OH group of donors, NAD or NADP as acceptor"/>
    <property type="evidence" value="ECO:0007669"/>
    <property type="project" value="TreeGrafter"/>
</dbReference>
<dbReference type="Proteomes" id="UP000024329">
    <property type="component" value="Unassembled WGS sequence"/>
</dbReference>
<keyword evidence="6" id="KW-1185">Reference proteome</keyword>
<reference evidence="4 5" key="1">
    <citation type="submission" date="2014-03" db="EMBL/GenBank/DDBJ databases">
        <title>Whole genome sequence of Novosphingobium resinovorum KF1.</title>
        <authorList>
            <person name="Gan H.M."/>
            <person name="Gan H.Y."/>
            <person name="Chew T.H."/>
            <person name="Savka M.A."/>
        </authorList>
    </citation>
    <scope>NUCLEOTIDE SEQUENCE [LARGE SCALE GENOMIC DNA]</scope>
    <source>
        <strain evidence="4 5">KF1</strain>
    </source>
</reference>
<dbReference type="PANTHER" id="PTHR42760">
    <property type="entry name" value="SHORT-CHAIN DEHYDROGENASES/REDUCTASES FAMILY MEMBER"/>
    <property type="match status" value="1"/>
</dbReference>
<gene>
    <name evidence="3" type="ORF">BES08_22985</name>
    <name evidence="4" type="ORF">BV97_04131</name>
</gene>
<protein>
    <submittedName>
        <fullName evidence="4">Cyclopentanol dehydrogenase</fullName>
    </submittedName>
</protein>
<dbReference type="PATRIC" id="fig|158500.4.peg.4199"/>
<dbReference type="InterPro" id="IPR020904">
    <property type="entry name" value="Sc_DH/Rdtase_CS"/>
</dbReference>
<evidence type="ECO:0000313" key="3">
    <source>
        <dbReference type="EMBL" id="AOR80136.1"/>
    </source>
</evidence>
<evidence type="ECO:0000313" key="5">
    <source>
        <dbReference type="Proteomes" id="UP000024329"/>
    </source>
</evidence>
<dbReference type="InterPro" id="IPR002347">
    <property type="entry name" value="SDR_fam"/>
</dbReference>
<dbReference type="InterPro" id="IPR036291">
    <property type="entry name" value="NAD(P)-bd_dom_sf"/>
</dbReference>
<dbReference type="FunFam" id="3.40.50.720:FF:000084">
    <property type="entry name" value="Short-chain dehydrogenase reductase"/>
    <property type="match status" value="1"/>
</dbReference>
<dbReference type="EMBL" id="JFYZ01000028">
    <property type="protein sequence ID" value="EZP79242.1"/>
    <property type="molecule type" value="Genomic_DNA"/>
</dbReference>